<dbReference type="EMBL" id="SWKV01000034">
    <property type="protein sequence ID" value="KAF3038841.1"/>
    <property type="molecule type" value="Genomic_DNA"/>
</dbReference>
<proteinExistence type="predicted"/>
<organism evidence="1 2">
    <name type="scientific">Didymella heteroderae</name>
    <dbReference type="NCBI Taxonomy" id="1769908"/>
    <lineage>
        <taxon>Eukaryota</taxon>
        <taxon>Fungi</taxon>
        <taxon>Dikarya</taxon>
        <taxon>Ascomycota</taxon>
        <taxon>Pezizomycotina</taxon>
        <taxon>Dothideomycetes</taxon>
        <taxon>Pleosporomycetidae</taxon>
        <taxon>Pleosporales</taxon>
        <taxon>Pleosporineae</taxon>
        <taxon>Didymellaceae</taxon>
        <taxon>Didymella</taxon>
    </lineage>
</organism>
<evidence type="ECO:0000313" key="2">
    <source>
        <dbReference type="Proteomes" id="UP000758155"/>
    </source>
</evidence>
<name>A0A9P4WQE7_9PLEO</name>
<reference evidence="1" key="1">
    <citation type="submission" date="2019-04" db="EMBL/GenBank/DDBJ databases">
        <title>Sequencing of skin fungus with MAO and IRED activity.</title>
        <authorList>
            <person name="Marsaioli A.J."/>
            <person name="Bonatto J.M.C."/>
            <person name="Reis Junior O."/>
        </authorList>
    </citation>
    <scope>NUCLEOTIDE SEQUENCE</scope>
    <source>
        <strain evidence="1">28M1</strain>
    </source>
</reference>
<dbReference type="Proteomes" id="UP000758155">
    <property type="component" value="Unassembled WGS sequence"/>
</dbReference>
<dbReference type="AlphaFoldDB" id="A0A9P4WQE7"/>
<gene>
    <name evidence="1" type="ORF">E8E12_007542</name>
</gene>
<comment type="caution">
    <text evidence="1">The sequence shown here is derived from an EMBL/GenBank/DDBJ whole genome shotgun (WGS) entry which is preliminary data.</text>
</comment>
<dbReference type="OrthoDB" id="3799620at2759"/>
<sequence>MPPSLLSLPRELRDQIYESLWTLTPKISLLDHPSQGRIICSYASHTSLSTPETFLPTWLLTNKQILAEGTEQMIRHGTWIVRLRHEYDASRVGNVLSPVLARRLTITLTQPLEGPRPRWPHVVRDKVLRPSKDNQACLEQLMAQLSALNRARDVRLVLELVREEQNARIDLSALEVAGALRPGLERLEVVVLREQIYRAYTEEFVEAIGSEVKRVGNKVLGSDEDPNVSGIFQDRGFVYAFEKAGEMGLCRVDSAVAGGEL</sequence>
<evidence type="ECO:0000313" key="1">
    <source>
        <dbReference type="EMBL" id="KAF3038841.1"/>
    </source>
</evidence>
<keyword evidence="2" id="KW-1185">Reference proteome</keyword>
<accession>A0A9P4WQE7</accession>
<protein>
    <submittedName>
        <fullName evidence="1">Uncharacterized protein</fullName>
    </submittedName>
</protein>